<evidence type="ECO:0000256" key="1">
    <source>
        <dbReference type="SAM" id="MobiDB-lite"/>
    </source>
</evidence>
<dbReference type="EMBL" id="MDCE01000014">
    <property type="protein sequence ID" value="PPV06547.1"/>
    <property type="molecule type" value="Genomic_DNA"/>
</dbReference>
<evidence type="ECO:0000313" key="2">
    <source>
        <dbReference type="EMBL" id="PPV06547.1"/>
    </source>
</evidence>
<evidence type="ECO:0008006" key="6">
    <source>
        <dbReference type="Google" id="ProtNLM"/>
    </source>
</evidence>
<reference evidence="2 5" key="2">
    <citation type="submission" date="2016-08" db="EMBL/GenBank/DDBJ databases">
        <title>Evolution of the type three secretion system and type three effector repertoires in Xanthomonas.</title>
        <authorList>
            <person name="Merda D."/>
            <person name="Briand M."/>
            <person name="Bosis E."/>
            <person name="Rousseau C."/>
            <person name="Portier P."/>
            <person name="Jacques M.-A."/>
            <person name="Fischer-Le Saux M."/>
        </authorList>
    </citation>
    <scope>NUCLEOTIDE SEQUENCE [LARGE SCALE GENOMIC DNA]</scope>
    <source>
        <strain evidence="2 5">CFBP1976</strain>
    </source>
</reference>
<dbReference type="OrthoDB" id="6007825at2"/>
<sequence length="166" mass="16923">MGIAKRVGIAVLSLSGLVGVAIACSELPMPPLPPIQVSLTDLPKFSDYSNPANAAFMKKLDTSASRVLGESNWVANSYKGYVSYTVKILMYTGRGMVYIEKPCGKKAQEMAEQIQQQTSTGRSSGGGGSAGSGGGNNGGVLIGGGCYGSCGGKMPVVDVGPPENVG</sequence>
<evidence type="ECO:0000313" key="4">
    <source>
        <dbReference type="Proteomes" id="UP000092503"/>
    </source>
</evidence>
<dbReference type="EMBL" id="FLTX01000039">
    <property type="protein sequence ID" value="SBV51690.1"/>
    <property type="molecule type" value="Genomic_DNA"/>
</dbReference>
<gene>
    <name evidence="3" type="ORF">XBLMG947_2480</name>
    <name evidence="2" type="ORF">XbrCFBP1976_11015</name>
</gene>
<organism evidence="3 4">
    <name type="scientific">Xanthomonas bromi</name>
    <dbReference type="NCBI Taxonomy" id="56449"/>
    <lineage>
        <taxon>Bacteria</taxon>
        <taxon>Pseudomonadati</taxon>
        <taxon>Pseudomonadota</taxon>
        <taxon>Gammaproteobacteria</taxon>
        <taxon>Lysobacterales</taxon>
        <taxon>Lysobacteraceae</taxon>
        <taxon>Xanthomonas</taxon>
    </lineage>
</organism>
<evidence type="ECO:0000313" key="5">
    <source>
        <dbReference type="Proteomes" id="UP000239710"/>
    </source>
</evidence>
<protein>
    <recommendedName>
        <fullName evidence="6">Lipoprotein</fullName>
    </recommendedName>
</protein>
<dbReference type="Proteomes" id="UP000239710">
    <property type="component" value="Unassembled WGS sequence"/>
</dbReference>
<name>A0A1C3NMQ5_9XANT</name>
<proteinExistence type="predicted"/>
<feature type="region of interest" description="Disordered" evidence="1">
    <location>
        <begin position="109"/>
        <end position="134"/>
    </location>
</feature>
<feature type="compositionally biased region" description="Gly residues" evidence="1">
    <location>
        <begin position="123"/>
        <end position="134"/>
    </location>
</feature>
<evidence type="ECO:0000313" key="3">
    <source>
        <dbReference type="EMBL" id="SBV51690.1"/>
    </source>
</evidence>
<dbReference type="Proteomes" id="UP000092503">
    <property type="component" value="Unassembled WGS sequence"/>
</dbReference>
<dbReference type="AlphaFoldDB" id="A0A1C3NMQ5"/>
<keyword evidence="5" id="KW-1185">Reference proteome</keyword>
<reference evidence="3 4" key="1">
    <citation type="submission" date="2016-06" db="EMBL/GenBank/DDBJ databases">
        <authorList>
            <person name="Kjaerup R.B."/>
            <person name="Dalgaard T.S."/>
            <person name="Juul-Madsen H.R."/>
        </authorList>
    </citation>
    <scope>NUCLEOTIDE SEQUENCE [LARGE SCALE GENOMIC DNA]</scope>
    <source>
        <strain evidence="3">LMG947</strain>
    </source>
</reference>
<accession>A0A1C3NMQ5</accession>
<dbReference type="RefSeq" id="WP_083993067.1">
    <property type="nucleotide sequence ID" value="NZ_FLTX01000039.1"/>
</dbReference>
<dbReference type="PROSITE" id="PS51257">
    <property type="entry name" value="PROKAR_LIPOPROTEIN"/>
    <property type="match status" value="1"/>
</dbReference>